<reference evidence="2" key="1">
    <citation type="submission" date="2021-01" db="EMBL/GenBank/DDBJ databases">
        <authorList>
            <consortium name="Genoscope - CEA"/>
            <person name="William W."/>
        </authorList>
    </citation>
    <scope>NUCLEOTIDE SEQUENCE</scope>
</reference>
<protein>
    <submittedName>
        <fullName evidence="2">Uncharacterized protein</fullName>
    </submittedName>
</protein>
<comment type="caution">
    <text evidence="2">The sequence shown here is derived from an EMBL/GenBank/DDBJ whole genome shotgun (WGS) entry which is preliminary data.</text>
</comment>
<name>A0A8S1X1Z3_PAROT</name>
<keyword evidence="1" id="KW-0812">Transmembrane</keyword>
<feature type="transmembrane region" description="Helical" evidence="1">
    <location>
        <begin position="50"/>
        <end position="69"/>
    </location>
</feature>
<dbReference type="Proteomes" id="UP000683925">
    <property type="component" value="Unassembled WGS sequence"/>
</dbReference>
<sequence length="92" mass="10936">MRLDHTINVFLEIIVRIHTFTNLKNVLTQEGIKTARVVFIVKSVQRKSSWIFSLSLLIVQFIYLALIFCQKVLLQPLEFFLIIMNEKQSLWR</sequence>
<dbReference type="AlphaFoldDB" id="A0A8S1X1Z3"/>
<evidence type="ECO:0000313" key="2">
    <source>
        <dbReference type="EMBL" id="CAD8192286.1"/>
    </source>
</evidence>
<dbReference type="EMBL" id="CAJJDP010000101">
    <property type="protein sequence ID" value="CAD8192286.1"/>
    <property type="molecule type" value="Genomic_DNA"/>
</dbReference>
<evidence type="ECO:0000313" key="3">
    <source>
        <dbReference type="Proteomes" id="UP000683925"/>
    </source>
</evidence>
<gene>
    <name evidence="2" type="ORF">POCTA_138.1.T1010213</name>
</gene>
<evidence type="ECO:0000256" key="1">
    <source>
        <dbReference type="SAM" id="Phobius"/>
    </source>
</evidence>
<keyword evidence="3" id="KW-1185">Reference proteome</keyword>
<keyword evidence="1" id="KW-1133">Transmembrane helix</keyword>
<proteinExistence type="predicted"/>
<keyword evidence="1" id="KW-0472">Membrane</keyword>
<organism evidence="2 3">
    <name type="scientific">Paramecium octaurelia</name>
    <dbReference type="NCBI Taxonomy" id="43137"/>
    <lineage>
        <taxon>Eukaryota</taxon>
        <taxon>Sar</taxon>
        <taxon>Alveolata</taxon>
        <taxon>Ciliophora</taxon>
        <taxon>Intramacronucleata</taxon>
        <taxon>Oligohymenophorea</taxon>
        <taxon>Peniculida</taxon>
        <taxon>Parameciidae</taxon>
        <taxon>Paramecium</taxon>
    </lineage>
</organism>
<accession>A0A8S1X1Z3</accession>